<accession>A0ABV7PSC1</accession>
<reference evidence="2" key="1">
    <citation type="journal article" date="2019" name="Int. J. Syst. Evol. Microbiol.">
        <title>The Global Catalogue of Microorganisms (GCM) 10K type strain sequencing project: providing services to taxonomists for standard genome sequencing and annotation.</title>
        <authorList>
            <consortium name="The Broad Institute Genomics Platform"/>
            <consortium name="The Broad Institute Genome Sequencing Center for Infectious Disease"/>
            <person name="Wu L."/>
            <person name="Ma J."/>
        </authorList>
    </citation>
    <scope>NUCLEOTIDE SEQUENCE [LARGE SCALE GENOMIC DNA]</scope>
    <source>
        <strain evidence="2">CGMCC 4.7396</strain>
    </source>
</reference>
<evidence type="ECO:0000313" key="2">
    <source>
        <dbReference type="Proteomes" id="UP001595712"/>
    </source>
</evidence>
<gene>
    <name evidence="1" type="ORF">ACFO8M_03015</name>
</gene>
<sequence length="260" mass="28699">MQTSAASTPGGSAPNEDLYLVSDRWALVLDGITRYPDDGCVHDVPWYVAHLGREIKQRIGSAEVDLRAILDEAVRGVSGAHQSTCDLSNPVTPGATVGLVRRERDRIAWLLLGDCTVAWRYRDGRVEFRSDDRLANLSGTPPVESVGGVRRWPVSYVATVRNREGGYWVADADSRAAAQALTGSIELDGLSDLMVCSDGLTRLVDRYGYTWPELFERVSEVGVAGLIDLVRDHGERDTRFHPEAKRHDDATGVLLRWDQP</sequence>
<evidence type="ECO:0000313" key="1">
    <source>
        <dbReference type="EMBL" id="MFC3491457.1"/>
    </source>
</evidence>
<protein>
    <submittedName>
        <fullName evidence="1">Protein phosphatase 2C domain-containing protein</fullName>
    </submittedName>
</protein>
<dbReference type="InterPro" id="IPR036457">
    <property type="entry name" value="PPM-type-like_dom_sf"/>
</dbReference>
<proteinExistence type="predicted"/>
<name>A0ABV7PSC1_9ACTN</name>
<dbReference type="RefSeq" id="WP_387970283.1">
    <property type="nucleotide sequence ID" value="NZ_JBHRWO010000004.1"/>
</dbReference>
<comment type="caution">
    <text evidence="1">The sequence shown here is derived from an EMBL/GenBank/DDBJ whole genome shotgun (WGS) entry which is preliminary data.</text>
</comment>
<dbReference type="Gene3D" id="3.60.40.10">
    <property type="entry name" value="PPM-type phosphatase domain"/>
    <property type="match status" value="1"/>
</dbReference>
<keyword evidence="2" id="KW-1185">Reference proteome</keyword>
<organism evidence="1 2">
    <name type="scientific">Glycomyces rhizosphaerae</name>
    <dbReference type="NCBI Taxonomy" id="2054422"/>
    <lineage>
        <taxon>Bacteria</taxon>
        <taxon>Bacillati</taxon>
        <taxon>Actinomycetota</taxon>
        <taxon>Actinomycetes</taxon>
        <taxon>Glycomycetales</taxon>
        <taxon>Glycomycetaceae</taxon>
        <taxon>Glycomyces</taxon>
    </lineage>
</organism>
<dbReference type="Proteomes" id="UP001595712">
    <property type="component" value="Unassembled WGS sequence"/>
</dbReference>
<dbReference type="EMBL" id="JBHRWO010000004">
    <property type="protein sequence ID" value="MFC3491457.1"/>
    <property type="molecule type" value="Genomic_DNA"/>
</dbReference>
<dbReference type="SUPFAM" id="SSF81606">
    <property type="entry name" value="PP2C-like"/>
    <property type="match status" value="1"/>
</dbReference>